<dbReference type="OrthoDB" id="9795306at2"/>
<dbReference type="CDD" id="cd06588">
    <property type="entry name" value="PhnB_like"/>
    <property type="match status" value="1"/>
</dbReference>
<name>A0A919XQS8_9BACL</name>
<evidence type="ECO:0000313" key="2">
    <source>
        <dbReference type="EMBL" id="GIO37532.1"/>
    </source>
</evidence>
<dbReference type="Pfam" id="PF00903">
    <property type="entry name" value="Glyoxalase"/>
    <property type="match status" value="1"/>
</dbReference>
<dbReference type="Gene3D" id="3.10.180.10">
    <property type="entry name" value="2,3-Dihydroxybiphenyl 1,2-Dioxygenase, domain 1"/>
    <property type="match status" value="1"/>
</dbReference>
<protein>
    <submittedName>
        <fullName evidence="2">VOC family protein</fullName>
    </submittedName>
</protein>
<dbReference type="EMBL" id="BORR01000007">
    <property type="protein sequence ID" value="GIO37532.1"/>
    <property type="molecule type" value="Genomic_DNA"/>
</dbReference>
<evidence type="ECO:0000259" key="1">
    <source>
        <dbReference type="Pfam" id="PF00903"/>
    </source>
</evidence>
<dbReference type="PANTHER" id="PTHR33990:SF1">
    <property type="entry name" value="PROTEIN YJDN"/>
    <property type="match status" value="1"/>
</dbReference>
<dbReference type="Proteomes" id="UP000681162">
    <property type="component" value="Unassembled WGS sequence"/>
</dbReference>
<proteinExistence type="predicted"/>
<organism evidence="2 3">
    <name type="scientific">Paenibacillus antibioticophila</name>
    <dbReference type="NCBI Taxonomy" id="1274374"/>
    <lineage>
        <taxon>Bacteria</taxon>
        <taxon>Bacillati</taxon>
        <taxon>Bacillota</taxon>
        <taxon>Bacilli</taxon>
        <taxon>Bacillales</taxon>
        <taxon>Paenibacillaceae</taxon>
        <taxon>Paenibacillus</taxon>
    </lineage>
</organism>
<gene>
    <name evidence="2" type="ORF">J41TS12_23930</name>
</gene>
<dbReference type="AlphaFoldDB" id="A0A919XQS8"/>
<comment type="caution">
    <text evidence="2">The sequence shown here is derived from an EMBL/GenBank/DDBJ whole genome shotgun (WGS) entry which is preliminary data.</text>
</comment>
<keyword evidence="3" id="KW-1185">Reference proteome</keyword>
<feature type="domain" description="Glyoxalase/fosfomycin resistance/dioxygenase" evidence="1">
    <location>
        <begin position="11"/>
        <end position="135"/>
    </location>
</feature>
<dbReference type="RefSeq" id="WP_044478529.1">
    <property type="nucleotide sequence ID" value="NZ_BORR01000007.1"/>
</dbReference>
<dbReference type="InterPro" id="IPR028973">
    <property type="entry name" value="PhnB-like"/>
</dbReference>
<dbReference type="InterPro" id="IPR029068">
    <property type="entry name" value="Glyas_Bleomycin-R_OHBP_Dase"/>
</dbReference>
<sequence length="144" mass="15869">MAIELAPYLTMDGNAREAITFYQQALGAEILFLQTFGEMPDNPDFPLPVEMKDKISHAALNVDGAEMMFSDAFPGNPPKLGGMLSVCLTTDEESKAKRIFDALAEGGQIEMPFQKTFFSPGYGMVTDKFGIMFQIFTKGASEYK</sequence>
<dbReference type="PANTHER" id="PTHR33990">
    <property type="entry name" value="PROTEIN YJDN-RELATED"/>
    <property type="match status" value="1"/>
</dbReference>
<evidence type="ECO:0000313" key="3">
    <source>
        <dbReference type="Proteomes" id="UP000681162"/>
    </source>
</evidence>
<dbReference type="SUPFAM" id="SSF54593">
    <property type="entry name" value="Glyoxalase/Bleomycin resistance protein/Dihydroxybiphenyl dioxygenase"/>
    <property type="match status" value="1"/>
</dbReference>
<dbReference type="InterPro" id="IPR004360">
    <property type="entry name" value="Glyas_Fos-R_dOase_dom"/>
</dbReference>
<reference evidence="2 3" key="1">
    <citation type="submission" date="2021-03" db="EMBL/GenBank/DDBJ databases">
        <title>Antimicrobial resistance genes in bacteria isolated from Japanese honey, and their potential for conferring macrolide and lincosamide resistance in the American foulbrood pathogen Paenibacillus larvae.</title>
        <authorList>
            <person name="Okamoto M."/>
            <person name="Kumagai M."/>
            <person name="Kanamori H."/>
            <person name="Takamatsu D."/>
        </authorList>
    </citation>
    <scope>NUCLEOTIDE SEQUENCE [LARGE SCALE GENOMIC DNA]</scope>
    <source>
        <strain evidence="2 3">J41TS12</strain>
    </source>
</reference>
<accession>A0A919XQS8</accession>